<name>A0ABV7XD88_9SPHN</name>
<evidence type="ECO:0000256" key="1">
    <source>
        <dbReference type="SAM" id="Phobius"/>
    </source>
</evidence>
<gene>
    <name evidence="2" type="ORF">ACFOMD_15870</name>
</gene>
<organism evidence="2 3">
    <name type="scientific">Sphingoaurantiacus capsulatus</name>
    <dbReference type="NCBI Taxonomy" id="1771310"/>
    <lineage>
        <taxon>Bacteria</taxon>
        <taxon>Pseudomonadati</taxon>
        <taxon>Pseudomonadota</taxon>
        <taxon>Alphaproteobacteria</taxon>
        <taxon>Sphingomonadales</taxon>
        <taxon>Sphingosinicellaceae</taxon>
        <taxon>Sphingoaurantiacus</taxon>
    </lineage>
</organism>
<accession>A0ABV7XD88</accession>
<keyword evidence="1" id="KW-0472">Membrane</keyword>
<dbReference type="Proteomes" id="UP001595615">
    <property type="component" value="Unassembled WGS sequence"/>
</dbReference>
<keyword evidence="1" id="KW-1133">Transmembrane helix</keyword>
<evidence type="ECO:0000313" key="3">
    <source>
        <dbReference type="Proteomes" id="UP001595615"/>
    </source>
</evidence>
<dbReference type="EMBL" id="JBHRXV010000011">
    <property type="protein sequence ID" value="MFC3714049.1"/>
    <property type="molecule type" value="Genomic_DNA"/>
</dbReference>
<reference evidence="3" key="1">
    <citation type="journal article" date="2019" name="Int. J. Syst. Evol. Microbiol.">
        <title>The Global Catalogue of Microorganisms (GCM) 10K type strain sequencing project: providing services to taxonomists for standard genome sequencing and annotation.</title>
        <authorList>
            <consortium name="The Broad Institute Genomics Platform"/>
            <consortium name="The Broad Institute Genome Sequencing Center for Infectious Disease"/>
            <person name="Wu L."/>
            <person name="Ma J."/>
        </authorList>
    </citation>
    <scope>NUCLEOTIDE SEQUENCE [LARGE SCALE GENOMIC DNA]</scope>
    <source>
        <strain evidence="3">KCTC 42644</strain>
    </source>
</reference>
<feature type="transmembrane region" description="Helical" evidence="1">
    <location>
        <begin position="124"/>
        <end position="143"/>
    </location>
</feature>
<comment type="caution">
    <text evidence="2">The sequence shown here is derived from an EMBL/GenBank/DDBJ whole genome shotgun (WGS) entry which is preliminary data.</text>
</comment>
<keyword evidence="3" id="KW-1185">Reference proteome</keyword>
<keyword evidence="1" id="KW-0812">Transmembrane</keyword>
<sequence>MSLTNSAAALLVAILAGIAALHALWGIGVTFPAADRQSLALLVVGRPQLPPPVACFVVASFVAALAVLPALALGWIAAPAWLARLAGWACWAAAALFVVRGIGGYLAAFERMFPLEPFASFNRFAYSPLCLLLALLFVVVARARV</sequence>
<dbReference type="InterPro" id="IPR025058">
    <property type="entry name" value="DUF3995"/>
</dbReference>
<dbReference type="RefSeq" id="WP_380863123.1">
    <property type="nucleotide sequence ID" value="NZ_JBHRXV010000011.1"/>
</dbReference>
<feature type="transmembrane region" description="Helical" evidence="1">
    <location>
        <begin position="50"/>
        <end position="76"/>
    </location>
</feature>
<protein>
    <submittedName>
        <fullName evidence="2">DUF3995 domain-containing protein</fullName>
    </submittedName>
</protein>
<feature type="transmembrane region" description="Helical" evidence="1">
    <location>
        <begin position="88"/>
        <end position="109"/>
    </location>
</feature>
<evidence type="ECO:0000313" key="2">
    <source>
        <dbReference type="EMBL" id="MFC3714049.1"/>
    </source>
</evidence>
<proteinExistence type="predicted"/>
<dbReference type="Pfam" id="PF13160">
    <property type="entry name" value="DUF3995"/>
    <property type="match status" value="1"/>
</dbReference>